<reference evidence="1 2" key="1">
    <citation type="submission" date="2018-08" db="EMBL/GenBank/DDBJ databases">
        <title>Lysobacter soli KCTC 22011, whole genome shotgun sequence.</title>
        <authorList>
            <person name="Zhang X."/>
            <person name="Feng G."/>
            <person name="Zhu H."/>
        </authorList>
    </citation>
    <scope>NUCLEOTIDE SEQUENCE [LARGE SCALE GENOMIC DNA]</scope>
    <source>
        <strain evidence="1 2">KCTC 22011</strain>
    </source>
</reference>
<organism evidence="1 2">
    <name type="scientific">Lysobacter soli</name>
    <dbReference type="NCBI Taxonomy" id="453783"/>
    <lineage>
        <taxon>Bacteria</taxon>
        <taxon>Pseudomonadati</taxon>
        <taxon>Pseudomonadota</taxon>
        <taxon>Gammaproteobacteria</taxon>
        <taxon>Lysobacterales</taxon>
        <taxon>Lysobacteraceae</taxon>
        <taxon>Lysobacter</taxon>
    </lineage>
</organism>
<dbReference type="Proteomes" id="UP000256829">
    <property type="component" value="Unassembled WGS sequence"/>
</dbReference>
<dbReference type="InterPro" id="IPR001789">
    <property type="entry name" value="Sig_transdc_resp-reg_receiver"/>
</dbReference>
<dbReference type="SUPFAM" id="SSF52172">
    <property type="entry name" value="CheY-like"/>
    <property type="match status" value="1"/>
</dbReference>
<dbReference type="GO" id="GO:0000160">
    <property type="term" value="P:phosphorelay signal transduction system"/>
    <property type="evidence" value="ECO:0007669"/>
    <property type="project" value="InterPro"/>
</dbReference>
<dbReference type="OrthoDB" id="582170at2"/>
<dbReference type="EMBL" id="QTJR01000003">
    <property type="protein sequence ID" value="RDY68310.1"/>
    <property type="molecule type" value="Genomic_DNA"/>
</dbReference>
<dbReference type="PROSITE" id="PS50110">
    <property type="entry name" value="RESPONSE_REGULATORY"/>
    <property type="match status" value="1"/>
</dbReference>
<proteinExistence type="predicted"/>
<comment type="caution">
    <text evidence="1">The sequence shown here is derived from an EMBL/GenBank/DDBJ whole genome shotgun (WGS) entry which is preliminary data.</text>
</comment>
<dbReference type="InterPro" id="IPR011006">
    <property type="entry name" value="CheY-like_superfamily"/>
</dbReference>
<sequence>MRVNPRRDPMRDAGLRGLHLLLVEDDYLLASGLQEALELEGATIVGPYPDVQGALRGIALATVLDGALLDVNLGDETSFAVVEALRGRGVPMLFLTGYDDSALPAIYGDIPRCRKPVGLAELVRELNSHLVRVG</sequence>
<dbReference type="AlphaFoldDB" id="A0A3D8VG01"/>
<evidence type="ECO:0000313" key="2">
    <source>
        <dbReference type="Proteomes" id="UP000256829"/>
    </source>
</evidence>
<dbReference type="Gene3D" id="3.40.50.2300">
    <property type="match status" value="1"/>
</dbReference>
<evidence type="ECO:0000313" key="1">
    <source>
        <dbReference type="EMBL" id="RDY68310.1"/>
    </source>
</evidence>
<protein>
    <submittedName>
        <fullName evidence="1">Response regulator</fullName>
    </submittedName>
</protein>
<dbReference type="SMART" id="SM00448">
    <property type="entry name" value="REC"/>
    <property type="match status" value="1"/>
</dbReference>
<keyword evidence="2" id="KW-1185">Reference proteome</keyword>
<accession>A0A3D8VG01</accession>
<gene>
    <name evidence="1" type="ORF">DX912_06840</name>
</gene>
<name>A0A3D8VG01_9GAMM</name>